<dbReference type="EMBL" id="UOFO01000152">
    <property type="protein sequence ID" value="VAW88855.1"/>
    <property type="molecule type" value="Genomic_DNA"/>
</dbReference>
<dbReference type="CDD" id="cd07737">
    <property type="entry name" value="YcbL-like_MBL-fold"/>
    <property type="match status" value="1"/>
</dbReference>
<evidence type="ECO:0000313" key="6">
    <source>
        <dbReference type="EMBL" id="VAW88855.1"/>
    </source>
</evidence>
<comment type="cofactor">
    <cofactor evidence="1">
        <name>Zn(2+)</name>
        <dbReference type="ChEBI" id="CHEBI:29105"/>
    </cofactor>
</comment>
<gene>
    <name evidence="6" type="ORF">MNBD_GAMMA16-999</name>
</gene>
<evidence type="ECO:0000259" key="5">
    <source>
        <dbReference type="SMART" id="SM00849"/>
    </source>
</evidence>
<dbReference type="AlphaFoldDB" id="A0A3B0Z5X7"/>
<feature type="domain" description="Metallo-beta-lactamase" evidence="5">
    <location>
        <begin position="12"/>
        <end position="192"/>
    </location>
</feature>
<dbReference type="PANTHER" id="PTHR46233:SF3">
    <property type="entry name" value="HYDROXYACYLGLUTATHIONE HYDROLASE GLOC"/>
    <property type="match status" value="1"/>
</dbReference>
<dbReference type="InterPro" id="IPR051453">
    <property type="entry name" value="MBL_Glyoxalase_II"/>
</dbReference>
<dbReference type="InterPro" id="IPR036866">
    <property type="entry name" value="RibonucZ/Hydroxyglut_hydro"/>
</dbReference>
<keyword evidence="2" id="KW-0479">Metal-binding</keyword>
<organism evidence="6">
    <name type="scientific">hydrothermal vent metagenome</name>
    <dbReference type="NCBI Taxonomy" id="652676"/>
    <lineage>
        <taxon>unclassified sequences</taxon>
        <taxon>metagenomes</taxon>
        <taxon>ecological metagenomes</taxon>
    </lineage>
</organism>
<evidence type="ECO:0000256" key="4">
    <source>
        <dbReference type="ARBA" id="ARBA00022833"/>
    </source>
</evidence>
<dbReference type="InterPro" id="IPR001279">
    <property type="entry name" value="Metallo-B-lactamas"/>
</dbReference>
<dbReference type="SUPFAM" id="SSF56281">
    <property type="entry name" value="Metallo-hydrolase/oxidoreductase"/>
    <property type="match status" value="1"/>
</dbReference>
<dbReference type="SMART" id="SM00849">
    <property type="entry name" value="Lactamase_B"/>
    <property type="match status" value="1"/>
</dbReference>
<dbReference type="GO" id="GO:0046872">
    <property type="term" value="F:metal ion binding"/>
    <property type="evidence" value="ECO:0007669"/>
    <property type="project" value="UniProtKB-KW"/>
</dbReference>
<evidence type="ECO:0000256" key="1">
    <source>
        <dbReference type="ARBA" id="ARBA00001947"/>
    </source>
</evidence>
<sequence length="211" mass="23373">MNYTIIPVTKFQQNCTILTCPETNESAIIDPGGDLELLLNRIKKDKIILTKVLVTHAHLDHVGAVAELAKKFNISIEGPHKDDLFWIDALPQQAQMFDAPIAPAFTPSRWLIQGDIVTFGNIELHVLHCPGHTPGHVVFLNKKAQLVLVGDVLFKGSIGRTDFPKGDHAMLINSIKKNLWPLDDAVQFIPGHGPMSTIGYEKRNNSFLIDA</sequence>
<evidence type="ECO:0000256" key="3">
    <source>
        <dbReference type="ARBA" id="ARBA00022801"/>
    </source>
</evidence>
<evidence type="ECO:0000256" key="2">
    <source>
        <dbReference type="ARBA" id="ARBA00022723"/>
    </source>
</evidence>
<keyword evidence="4" id="KW-0862">Zinc</keyword>
<protein>
    <submittedName>
        <fullName evidence="6">Hypothetical metal-binding enzyme, YcbL homolog</fullName>
    </submittedName>
</protein>
<dbReference type="Pfam" id="PF00753">
    <property type="entry name" value="Lactamase_B"/>
    <property type="match status" value="1"/>
</dbReference>
<proteinExistence type="predicted"/>
<dbReference type="Gene3D" id="3.60.15.10">
    <property type="entry name" value="Ribonuclease Z/Hydroxyacylglutathione hydrolase-like"/>
    <property type="match status" value="1"/>
</dbReference>
<keyword evidence="3" id="KW-0378">Hydrolase</keyword>
<dbReference type="GO" id="GO:0016787">
    <property type="term" value="F:hydrolase activity"/>
    <property type="evidence" value="ECO:0007669"/>
    <property type="project" value="UniProtKB-KW"/>
</dbReference>
<accession>A0A3B0Z5X7</accession>
<name>A0A3B0Z5X7_9ZZZZ</name>
<dbReference type="PANTHER" id="PTHR46233">
    <property type="entry name" value="HYDROXYACYLGLUTATHIONE HYDROLASE GLOC"/>
    <property type="match status" value="1"/>
</dbReference>
<reference evidence="6" key="1">
    <citation type="submission" date="2018-06" db="EMBL/GenBank/DDBJ databases">
        <authorList>
            <person name="Zhirakovskaya E."/>
        </authorList>
    </citation>
    <scope>NUCLEOTIDE SEQUENCE</scope>
</reference>